<evidence type="ECO:0000256" key="1">
    <source>
        <dbReference type="SAM" id="SignalP"/>
    </source>
</evidence>
<feature type="chain" id="PRO_5036927984" evidence="1">
    <location>
        <begin position="18"/>
        <end position="171"/>
    </location>
</feature>
<keyword evidence="1" id="KW-0732">Signal</keyword>
<accession>A0A915KWM6</accession>
<dbReference type="WBParaSite" id="nRc.2.0.1.t43352-RA">
    <property type="protein sequence ID" value="nRc.2.0.1.t43352-RA"/>
    <property type="gene ID" value="nRc.2.0.1.g43352"/>
</dbReference>
<proteinExistence type="predicted"/>
<dbReference type="AlphaFoldDB" id="A0A915KWM6"/>
<evidence type="ECO:0000313" key="3">
    <source>
        <dbReference type="WBParaSite" id="nRc.2.0.1.t43352-RA"/>
    </source>
</evidence>
<name>A0A915KWM6_ROMCU</name>
<evidence type="ECO:0000313" key="2">
    <source>
        <dbReference type="Proteomes" id="UP000887565"/>
    </source>
</evidence>
<organism evidence="2 3">
    <name type="scientific">Romanomermis culicivorax</name>
    <name type="common">Nematode worm</name>
    <dbReference type="NCBI Taxonomy" id="13658"/>
    <lineage>
        <taxon>Eukaryota</taxon>
        <taxon>Metazoa</taxon>
        <taxon>Ecdysozoa</taxon>
        <taxon>Nematoda</taxon>
        <taxon>Enoplea</taxon>
        <taxon>Dorylaimia</taxon>
        <taxon>Mermithida</taxon>
        <taxon>Mermithoidea</taxon>
        <taxon>Mermithidae</taxon>
        <taxon>Romanomermis</taxon>
    </lineage>
</organism>
<dbReference type="Proteomes" id="UP000887565">
    <property type="component" value="Unplaced"/>
</dbReference>
<reference evidence="3" key="1">
    <citation type="submission" date="2022-11" db="UniProtKB">
        <authorList>
            <consortium name="WormBaseParasite"/>
        </authorList>
    </citation>
    <scope>IDENTIFICATION</scope>
</reference>
<protein>
    <submittedName>
        <fullName evidence="3">Uncharacterized protein</fullName>
    </submittedName>
</protein>
<sequence length="171" mass="19266">MVLINFFGGLGVRVTLAIHIPTTNASLTLYQYFCDHYGPTYQEPQPPVSPHIAPLKLRWVAGLWAEELGVVDAVHTAHFVLFLYKACGLDNRLCLLQPTTPPLVWLTAGWSTLSTRCFRNLPKSPIYNESTSSIIVKLIIRYTCCVSTISLSGRIYCHGDRCRQRPRTDFP</sequence>
<feature type="signal peptide" evidence="1">
    <location>
        <begin position="1"/>
        <end position="17"/>
    </location>
</feature>
<keyword evidence="2" id="KW-1185">Reference proteome</keyword>